<dbReference type="InterPro" id="IPR011050">
    <property type="entry name" value="Pectin_lyase_fold/virulence"/>
</dbReference>
<evidence type="ECO:0000259" key="1">
    <source>
        <dbReference type="Pfam" id="PF13229"/>
    </source>
</evidence>
<dbReference type="Gene3D" id="2.60.120.430">
    <property type="entry name" value="Galactose-binding lectin"/>
    <property type="match status" value="1"/>
</dbReference>
<feature type="domain" description="Right handed beta helix" evidence="1">
    <location>
        <begin position="234"/>
        <end position="319"/>
    </location>
</feature>
<dbReference type="PANTHER" id="PTHR36453:SF1">
    <property type="entry name" value="RIGHT HANDED BETA HELIX DOMAIN-CONTAINING PROTEIN"/>
    <property type="match status" value="1"/>
</dbReference>
<dbReference type="InterPro" id="IPR039448">
    <property type="entry name" value="Beta_helix"/>
</dbReference>
<dbReference type="InterPro" id="IPR006626">
    <property type="entry name" value="PbH1"/>
</dbReference>
<reference evidence="2 3" key="1">
    <citation type="journal article" date="2013" name="Mar. Genomics">
        <title>Expression of sulfatases in Rhodopirellula baltica and the diversity of sulfatases in the genus Rhodopirellula.</title>
        <authorList>
            <person name="Wegner C.E."/>
            <person name="Richter-Heitmann T."/>
            <person name="Klindworth A."/>
            <person name="Klockow C."/>
            <person name="Richter M."/>
            <person name="Achstetter T."/>
            <person name="Glockner F.O."/>
            <person name="Harder J."/>
        </authorList>
    </citation>
    <scope>NUCLEOTIDE SEQUENCE [LARGE SCALE GENOMIC DNA]</scope>
    <source>
        <strain evidence="2 3">SM41</strain>
    </source>
</reference>
<dbReference type="EMBL" id="ANOH01000411">
    <property type="protein sequence ID" value="EMI52658.1"/>
    <property type="molecule type" value="Genomic_DNA"/>
</dbReference>
<dbReference type="SUPFAM" id="SSF51126">
    <property type="entry name" value="Pectin lyase-like"/>
    <property type="match status" value="1"/>
</dbReference>
<feature type="domain" description="Right handed beta helix" evidence="1">
    <location>
        <begin position="335"/>
        <end position="464"/>
    </location>
</feature>
<dbReference type="RefSeq" id="WP_008687090.1">
    <property type="nucleotide sequence ID" value="NZ_ANOH01000411.1"/>
</dbReference>
<dbReference type="Gene3D" id="2.160.20.10">
    <property type="entry name" value="Single-stranded right-handed beta-helix, Pectin lyase-like"/>
    <property type="match status" value="1"/>
</dbReference>
<protein>
    <recommendedName>
        <fullName evidence="1">Right handed beta helix domain-containing protein</fullName>
    </recommendedName>
</protein>
<evidence type="ECO:0000313" key="2">
    <source>
        <dbReference type="EMBL" id="EMI52658.1"/>
    </source>
</evidence>
<comment type="caution">
    <text evidence="2">The sequence shown here is derived from an EMBL/GenBank/DDBJ whole genome shotgun (WGS) entry which is preliminary data.</text>
</comment>
<sequence>MLKMDERDSDVVWRAASPGKSHITSGVSFGPNQLRRVSGEDRKLFRKEVVDRIVELDLGTAGVGEMRPWPDRFGDGTGGLFEVFVDGERMPLARYPNVGNMKMKRVTQNTPGVFEWRDDRHRDWTDAIERGGLWLQGYWRVPWQVDTVRVAKQDADQNLVYHSTKVALGIGNKYKRPQGNGAEPYIAINLPEEIDMPGEWAVDFITNKLYFLPVVSPDEARITIASSKEPLFELKGANRVALKGLTLEVGRSDGIVVNDGEGVSISQCTFRYLGKTAVRISGGRKHTVERCHIYEIGGGGIVISGGDRTTLTPCHHEARDNHIHHFARTQKIYAAGIQISGVGVKVRHNEIHDTPHLGVGVSGNEHLLEYNNVYHFAQVSNDMGGFYSVLDWAGRGNVYRYNLIHSSPSGEGIYFDDGQSGALVYGNVLYRLHTGIFVGGGHDNISRGNIAVDCSAGYHLDARGIHRNYTAENPKRVHSVAQFNHKEPPWSKAYPEMVDILENHPERPTGTMFKDNLAIDCRSVLRLKDKPYLNLSIIDNNVAGDDDYSTLDSLVSAITEGNLKSVAPQIKHMAIDQAGPRNEEGIHYTYVDSESTRYRYDFGTNDSPVGEGWSPVTPEARGHLDISSGINITAIDRGSQDAVDPVARDFMTGYGTSKLRHKVSNGMWEFTVQLPDAVHPRGELRVKAEGIAFSLHVEEAGVPTQITGSVEVKDGELNIDFLGGDFFGTGESNSQWAVAALSLVKMQP</sequence>
<dbReference type="SMART" id="SM00710">
    <property type="entry name" value="PbH1"/>
    <property type="match status" value="6"/>
</dbReference>
<organism evidence="2 3">
    <name type="scientific">Rhodopirellula sallentina SM41</name>
    <dbReference type="NCBI Taxonomy" id="1263870"/>
    <lineage>
        <taxon>Bacteria</taxon>
        <taxon>Pseudomonadati</taxon>
        <taxon>Planctomycetota</taxon>
        <taxon>Planctomycetia</taxon>
        <taxon>Pirellulales</taxon>
        <taxon>Pirellulaceae</taxon>
        <taxon>Rhodopirellula</taxon>
    </lineage>
</organism>
<dbReference type="AlphaFoldDB" id="M5U9J2"/>
<evidence type="ECO:0000313" key="3">
    <source>
        <dbReference type="Proteomes" id="UP000011885"/>
    </source>
</evidence>
<dbReference type="PANTHER" id="PTHR36453">
    <property type="entry name" value="SECRETED PROTEIN-RELATED"/>
    <property type="match status" value="1"/>
</dbReference>
<proteinExistence type="predicted"/>
<accession>M5U9J2</accession>
<dbReference type="Proteomes" id="UP000011885">
    <property type="component" value="Unassembled WGS sequence"/>
</dbReference>
<dbReference type="InterPro" id="IPR008979">
    <property type="entry name" value="Galactose-bd-like_sf"/>
</dbReference>
<keyword evidence="3" id="KW-1185">Reference proteome</keyword>
<dbReference type="InterPro" id="IPR012334">
    <property type="entry name" value="Pectin_lyas_fold"/>
</dbReference>
<gene>
    <name evidence="2" type="ORF">RSSM_05875</name>
</gene>
<dbReference type="Pfam" id="PF13229">
    <property type="entry name" value="Beta_helix"/>
    <property type="match status" value="2"/>
</dbReference>
<dbReference type="SUPFAM" id="SSF49785">
    <property type="entry name" value="Galactose-binding domain-like"/>
    <property type="match status" value="1"/>
</dbReference>
<name>M5U9J2_9BACT</name>
<dbReference type="PATRIC" id="fig|1263870.3.peg.6232"/>